<sequence>MFSSDFLSQGAPMGPDGAVSGAPRQGPLEGPPFPGPLGGMKGGHPERTSEGPHEDGVLDGPPPWQWPEAISFVLQQQLGFSAAALPCSTAAASNILRSLRFISRLLRHLLDSAGPPQASLTSGEVGASWGPPGGPPNPLPSIGPPTGGGPPGLPPIPKNLLSPRLREALEKSYWCLQQAEGGLWGGIEQLEKEETPSCHRVAALLADITSKLKSVAPGGAAFIPTGVRIDDDVAPVHMLFVVYRHPDSNSSSSSSSSSSSYGSSSGSATGGDTGDYLETHASRRRHFTVALINTSGFGHEYHAYAIEKCPSPEKIYL</sequence>
<dbReference type="AlphaFoldDB" id="U6MEH7"/>
<reference evidence="2" key="2">
    <citation type="submission" date="2013-10" db="EMBL/GenBank/DDBJ databases">
        <authorList>
            <person name="Aslett M."/>
        </authorList>
    </citation>
    <scope>NUCLEOTIDE SEQUENCE [LARGE SCALE GENOMIC DNA]</scope>
    <source>
        <strain evidence="2">Weybridge</strain>
    </source>
</reference>
<feature type="region of interest" description="Disordered" evidence="1">
    <location>
        <begin position="246"/>
        <end position="276"/>
    </location>
</feature>
<feature type="compositionally biased region" description="Low complexity" evidence="1">
    <location>
        <begin position="248"/>
        <end position="267"/>
    </location>
</feature>
<dbReference type="Proteomes" id="UP000030763">
    <property type="component" value="Unassembled WGS sequence"/>
</dbReference>
<protein>
    <submittedName>
        <fullName evidence="2">Uncharacterized protein</fullName>
    </submittedName>
</protein>
<feature type="region of interest" description="Disordered" evidence="1">
    <location>
        <begin position="1"/>
        <end position="63"/>
    </location>
</feature>
<dbReference type="RefSeq" id="XP_013338118.1">
    <property type="nucleotide sequence ID" value="XM_013482664.1"/>
</dbReference>
<feature type="compositionally biased region" description="Pro residues" evidence="1">
    <location>
        <begin position="132"/>
        <end position="157"/>
    </location>
</feature>
<dbReference type="OrthoDB" id="10543601at2759"/>
<feature type="compositionally biased region" description="Basic and acidic residues" evidence="1">
    <location>
        <begin position="43"/>
        <end position="56"/>
    </location>
</feature>
<gene>
    <name evidence="2" type="ORF">EMWEY_00041350</name>
</gene>
<dbReference type="EMBL" id="HG722092">
    <property type="protein sequence ID" value="CDJ61468.1"/>
    <property type="molecule type" value="Genomic_DNA"/>
</dbReference>
<evidence type="ECO:0000313" key="2">
    <source>
        <dbReference type="EMBL" id="CDJ61468.1"/>
    </source>
</evidence>
<accession>U6MEH7</accession>
<organism evidence="2 3">
    <name type="scientific">Eimeria maxima</name>
    <name type="common">Coccidian parasite</name>
    <dbReference type="NCBI Taxonomy" id="5804"/>
    <lineage>
        <taxon>Eukaryota</taxon>
        <taxon>Sar</taxon>
        <taxon>Alveolata</taxon>
        <taxon>Apicomplexa</taxon>
        <taxon>Conoidasida</taxon>
        <taxon>Coccidia</taxon>
        <taxon>Eucoccidiorida</taxon>
        <taxon>Eimeriorina</taxon>
        <taxon>Eimeriidae</taxon>
        <taxon>Eimeria</taxon>
    </lineage>
</organism>
<feature type="region of interest" description="Disordered" evidence="1">
    <location>
        <begin position="115"/>
        <end position="159"/>
    </location>
</feature>
<dbReference type="VEuPathDB" id="ToxoDB:EMWEY_00041350"/>
<evidence type="ECO:0000313" key="3">
    <source>
        <dbReference type="Proteomes" id="UP000030763"/>
    </source>
</evidence>
<reference evidence="2" key="1">
    <citation type="submission" date="2013-10" db="EMBL/GenBank/DDBJ databases">
        <title>Genomic analysis of the causative agents of coccidiosis in chickens.</title>
        <authorList>
            <person name="Reid A.J."/>
            <person name="Blake D."/>
            <person name="Billington K."/>
            <person name="Browne H."/>
            <person name="Dunn M."/>
            <person name="Hung S."/>
            <person name="Kawahara F."/>
            <person name="Miranda-Saavedra D."/>
            <person name="Mourier T."/>
            <person name="Nagra H."/>
            <person name="Otto T.D."/>
            <person name="Rawlings N."/>
            <person name="Sanchez A."/>
            <person name="Sanders M."/>
            <person name="Subramaniam C."/>
            <person name="Tay Y."/>
            <person name="Dear P."/>
            <person name="Doerig C."/>
            <person name="Gruber A."/>
            <person name="Parkinson J."/>
            <person name="Shirley M."/>
            <person name="Wan K.L."/>
            <person name="Berriman M."/>
            <person name="Tomley F."/>
            <person name="Pain A."/>
        </authorList>
    </citation>
    <scope>NUCLEOTIDE SEQUENCE [LARGE SCALE GENOMIC DNA]</scope>
    <source>
        <strain evidence="2">Weybridge</strain>
    </source>
</reference>
<keyword evidence="3" id="KW-1185">Reference proteome</keyword>
<name>U6MEH7_EIMMA</name>
<proteinExistence type="predicted"/>
<evidence type="ECO:0000256" key="1">
    <source>
        <dbReference type="SAM" id="MobiDB-lite"/>
    </source>
</evidence>
<dbReference type="GeneID" id="25338121"/>